<dbReference type="EMBL" id="SMDR01000001">
    <property type="protein sequence ID" value="TNJ34925.1"/>
    <property type="molecule type" value="Genomic_DNA"/>
</dbReference>
<dbReference type="CDD" id="cd01949">
    <property type="entry name" value="GGDEF"/>
    <property type="match status" value="1"/>
</dbReference>
<sequence length="485" mass="52566">MADSQPPQESAGTHSVRPRAGWLRPGWHLAVGIGVFLLGLYFSLNSAELERQRELSDRRSAIQEDLSNFRARLETEIYASVAMARGLGVNVVVQEGISEAQFETVAQELLRDQENILNLSLAPGFVIRSIYPREGNQAALGLNLLQDPIQKQAVLRAISDDAPVLAGPFERVQGGSALAVRVPLWVNRDGVPRLWGAVSVALDYETLMRSAGIRKLERDLRIGIVGRDASGPGGDMVRGEPPSDRASAVKTPVLLPGGSWLISAEPIDGWHARPAWQTPGFLLRLSLSLLAGLATARILHDRQRIRRLAGMDSLTNLPNRRWALQQLARMIARGRRGIGGFALLSFDLDGFKPVNDTYGHAAGDLLLAVIGRRLSESVRPGDVVARMGGDEFLVLVPTDPGADEAWLRAVALRVQAAINRPVPIEGHWVVVGASIGIARFPEDGDQAEVLLRKADEAMYRAKHGRAHGVEFASPVRLGAVLPAGD</sequence>
<evidence type="ECO:0000259" key="7">
    <source>
        <dbReference type="PROSITE" id="PS50887"/>
    </source>
</evidence>
<dbReference type="InterPro" id="IPR042240">
    <property type="entry name" value="CHASE_sf"/>
</dbReference>
<comment type="subcellular location">
    <subcellularLocation>
        <location evidence="1">Membrane</location>
    </subcellularLocation>
</comment>
<keyword evidence="4 5" id="KW-0472">Membrane</keyword>
<evidence type="ECO:0000313" key="9">
    <source>
        <dbReference type="Proteomes" id="UP000305760"/>
    </source>
</evidence>
<dbReference type="Gene3D" id="3.30.70.270">
    <property type="match status" value="1"/>
</dbReference>
<dbReference type="NCBIfam" id="TIGR00254">
    <property type="entry name" value="GGDEF"/>
    <property type="match status" value="1"/>
</dbReference>
<evidence type="ECO:0000256" key="1">
    <source>
        <dbReference type="ARBA" id="ARBA00004370"/>
    </source>
</evidence>
<keyword evidence="3 5" id="KW-1133">Transmembrane helix</keyword>
<dbReference type="Proteomes" id="UP000305760">
    <property type="component" value="Unassembled WGS sequence"/>
</dbReference>
<feature type="domain" description="CHASE" evidence="6">
    <location>
        <begin position="125"/>
        <end position="216"/>
    </location>
</feature>
<dbReference type="SMART" id="SM01079">
    <property type="entry name" value="CHASE"/>
    <property type="match status" value="1"/>
</dbReference>
<dbReference type="AlphaFoldDB" id="A0A5C4RVE8"/>
<dbReference type="PROSITE" id="PS50839">
    <property type="entry name" value="CHASE"/>
    <property type="match status" value="1"/>
</dbReference>
<evidence type="ECO:0000256" key="2">
    <source>
        <dbReference type="ARBA" id="ARBA00022692"/>
    </source>
</evidence>
<keyword evidence="2 5" id="KW-0812">Transmembrane</keyword>
<dbReference type="GO" id="GO:0003824">
    <property type="term" value="F:catalytic activity"/>
    <property type="evidence" value="ECO:0007669"/>
    <property type="project" value="UniProtKB-ARBA"/>
</dbReference>
<name>A0A5C4RVE8_9GAMM</name>
<evidence type="ECO:0000259" key="6">
    <source>
        <dbReference type="PROSITE" id="PS50839"/>
    </source>
</evidence>
<organism evidence="8 9">
    <name type="scientific">Arenimonas terrae</name>
    <dbReference type="NCBI Taxonomy" id="2546226"/>
    <lineage>
        <taxon>Bacteria</taxon>
        <taxon>Pseudomonadati</taxon>
        <taxon>Pseudomonadota</taxon>
        <taxon>Gammaproteobacteria</taxon>
        <taxon>Lysobacterales</taxon>
        <taxon>Lysobacteraceae</taxon>
        <taxon>Arenimonas</taxon>
    </lineage>
</organism>
<dbReference type="Gene3D" id="3.30.450.350">
    <property type="entry name" value="CHASE domain"/>
    <property type="match status" value="1"/>
</dbReference>
<dbReference type="InterPro" id="IPR000160">
    <property type="entry name" value="GGDEF_dom"/>
</dbReference>
<evidence type="ECO:0000256" key="4">
    <source>
        <dbReference type="ARBA" id="ARBA00023136"/>
    </source>
</evidence>
<feature type="transmembrane region" description="Helical" evidence="5">
    <location>
        <begin position="26"/>
        <end position="44"/>
    </location>
</feature>
<comment type="caution">
    <text evidence="8">The sequence shown here is derived from an EMBL/GenBank/DDBJ whole genome shotgun (WGS) entry which is preliminary data.</text>
</comment>
<proteinExistence type="predicted"/>
<dbReference type="Pfam" id="PF00990">
    <property type="entry name" value="GGDEF"/>
    <property type="match status" value="1"/>
</dbReference>
<dbReference type="PANTHER" id="PTHR46663:SF2">
    <property type="entry name" value="GGDEF DOMAIN-CONTAINING PROTEIN"/>
    <property type="match status" value="1"/>
</dbReference>
<accession>A0A5C4RVE8</accession>
<dbReference type="PROSITE" id="PS50887">
    <property type="entry name" value="GGDEF"/>
    <property type="match status" value="1"/>
</dbReference>
<dbReference type="RefSeq" id="WP_139445888.1">
    <property type="nucleotide sequence ID" value="NZ_SMDR01000001.1"/>
</dbReference>
<dbReference type="InterPro" id="IPR043128">
    <property type="entry name" value="Rev_trsase/Diguanyl_cyclase"/>
</dbReference>
<evidence type="ECO:0000256" key="3">
    <source>
        <dbReference type="ARBA" id="ARBA00022989"/>
    </source>
</evidence>
<protein>
    <submittedName>
        <fullName evidence="8">Sensor domain-containing diguanylate cyclase</fullName>
    </submittedName>
</protein>
<dbReference type="InterPro" id="IPR052163">
    <property type="entry name" value="DGC-Regulatory_Protein"/>
</dbReference>
<dbReference type="InterPro" id="IPR029787">
    <property type="entry name" value="Nucleotide_cyclase"/>
</dbReference>
<evidence type="ECO:0000256" key="5">
    <source>
        <dbReference type="SAM" id="Phobius"/>
    </source>
</evidence>
<evidence type="ECO:0000313" key="8">
    <source>
        <dbReference type="EMBL" id="TNJ34925.1"/>
    </source>
</evidence>
<dbReference type="SUPFAM" id="SSF55073">
    <property type="entry name" value="Nucleotide cyclase"/>
    <property type="match status" value="1"/>
</dbReference>
<dbReference type="PANTHER" id="PTHR46663">
    <property type="entry name" value="DIGUANYLATE CYCLASE DGCT-RELATED"/>
    <property type="match status" value="1"/>
</dbReference>
<dbReference type="OrthoDB" id="9812260at2"/>
<dbReference type="Pfam" id="PF03924">
    <property type="entry name" value="CHASE"/>
    <property type="match status" value="1"/>
</dbReference>
<feature type="domain" description="GGDEF" evidence="7">
    <location>
        <begin position="339"/>
        <end position="474"/>
    </location>
</feature>
<dbReference type="GO" id="GO:0007165">
    <property type="term" value="P:signal transduction"/>
    <property type="evidence" value="ECO:0007669"/>
    <property type="project" value="UniProtKB-ARBA"/>
</dbReference>
<dbReference type="SMART" id="SM00267">
    <property type="entry name" value="GGDEF"/>
    <property type="match status" value="1"/>
</dbReference>
<keyword evidence="9" id="KW-1185">Reference proteome</keyword>
<dbReference type="GO" id="GO:0016020">
    <property type="term" value="C:membrane"/>
    <property type="evidence" value="ECO:0007669"/>
    <property type="project" value="UniProtKB-SubCell"/>
</dbReference>
<gene>
    <name evidence="8" type="ORF">E1B00_03870</name>
</gene>
<reference evidence="8 9" key="1">
    <citation type="submission" date="2019-03" db="EMBL/GenBank/DDBJ databases">
        <title>Arenimonas daejeonensis sp. nov., isolated from compost.</title>
        <authorList>
            <person name="Jeon C.O."/>
        </authorList>
    </citation>
    <scope>NUCLEOTIDE SEQUENCE [LARGE SCALE GENOMIC DNA]</scope>
    <source>
        <strain evidence="8 9">R29</strain>
    </source>
</reference>
<dbReference type="InterPro" id="IPR006189">
    <property type="entry name" value="CHASE_dom"/>
</dbReference>